<keyword evidence="1" id="KW-0472">Membrane</keyword>
<keyword evidence="1" id="KW-1133">Transmembrane helix</keyword>
<evidence type="ECO:0000313" key="2">
    <source>
        <dbReference type="EnsemblMetazoa" id="GAUT001572-PA"/>
    </source>
</evidence>
<dbReference type="VEuPathDB" id="VectorBase:GAUT001572"/>
<protein>
    <submittedName>
        <fullName evidence="2">Uncharacterized protein</fullName>
    </submittedName>
</protein>
<feature type="transmembrane region" description="Helical" evidence="1">
    <location>
        <begin position="44"/>
        <end position="64"/>
    </location>
</feature>
<reference evidence="2" key="1">
    <citation type="submission" date="2020-05" db="UniProtKB">
        <authorList>
            <consortium name="EnsemblMetazoa"/>
        </authorList>
    </citation>
    <scope>IDENTIFICATION</scope>
    <source>
        <strain evidence="2">TTRI</strain>
    </source>
</reference>
<keyword evidence="1" id="KW-0812">Transmembrane</keyword>
<sequence>MAKVVISSPGLAKESKLHPMCRYRDKRSLLTQGVKHFADWVKQVVALCSVLCALCSVLYALLLISSTYGHYTDLQSTCLGVILRNGNRNGQRMEGRRFRRTTEVRFKVTIQGYGGPLQALPC</sequence>
<keyword evidence="3" id="KW-1185">Reference proteome</keyword>
<proteinExistence type="predicted"/>
<name>A0A1A9UDZ2_GLOAU</name>
<accession>A0A1A9UDZ2</accession>
<evidence type="ECO:0000256" key="1">
    <source>
        <dbReference type="SAM" id="Phobius"/>
    </source>
</evidence>
<evidence type="ECO:0000313" key="3">
    <source>
        <dbReference type="Proteomes" id="UP000078200"/>
    </source>
</evidence>
<dbReference type="AlphaFoldDB" id="A0A1A9UDZ2"/>
<organism evidence="2 3">
    <name type="scientific">Glossina austeni</name>
    <name type="common">Savannah tsetse fly</name>
    <dbReference type="NCBI Taxonomy" id="7395"/>
    <lineage>
        <taxon>Eukaryota</taxon>
        <taxon>Metazoa</taxon>
        <taxon>Ecdysozoa</taxon>
        <taxon>Arthropoda</taxon>
        <taxon>Hexapoda</taxon>
        <taxon>Insecta</taxon>
        <taxon>Pterygota</taxon>
        <taxon>Neoptera</taxon>
        <taxon>Endopterygota</taxon>
        <taxon>Diptera</taxon>
        <taxon>Brachycera</taxon>
        <taxon>Muscomorpha</taxon>
        <taxon>Hippoboscoidea</taxon>
        <taxon>Glossinidae</taxon>
        <taxon>Glossina</taxon>
    </lineage>
</organism>
<dbReference type="EnsemblMetazoa" id="GAUT001572-RA">
    <property type="protein sequence ID" value="GAUT001572-PA"/>
    <property type="gene ID" value="GAUT001572"/>
</dbReference>
<dbReference type="Proteomes" id="UP000078200">
    <property type="component" value="Unassembled WGS sequence"/>
</dbReference>